<protein>
    <submittedName>
        <fullName evidence="1">Uncharacterized protein</fullName>
    </submittedName>
</protein>
<comment type="caution">
    <text evidence="1">The sequence shown here is derived from an EMBL/GenBank/DDBJ whole genome shotgun (WGS) entry which is preliminary data.</text>
</comment>
<organism evidence="1 2">
    <name type="scientific">Caerostris darwini</name>
    <dbReference type="NCBI Taxonomy" id="1538125"/>
    <lineage>
        <taxon>Eukaryota</taxon>
        <taxon>Metazoa</taxon>
        <taxon>Ecdysozoa</taxon>
        <taxon>Arthropoda</taxon>
        <taxon>Chelicerata</taxon>
        <taxon>Arachnida</taxon>
        <taxon>Araneae</taxon>
        <taxon>Araneomorphae</taxon>
        <taxon>Entelegynae</taxon>
        <taxon>Araneoidea</taxon>
        <taxon>Araneidae</taxon>
        <taxon>Caerostris</taxon>
    </lineage>
</organism>
<accession>A0AAV4S9M5</accession>
<proteinExistence type="predicted"/>
<dbReference type="EMBL" id="BPLQ01007314">
    <property type="protein sequence ID" value="GIY29492.1"/>
    <property type="molecule type" value="Genomic_DNA"/>
</dbReference>
<name>A0AAV4S9M5_9ARAC</name>
<evidence type="ECO:0000313" key="1">
    <source>
        <dbReference type="EMBL" id="GIY29492.1"/>
    </source>
</evidence>
<evidence type="ECO:0000313" key="2">
    <source>
        <dbReference type="Proteomes" id="UP001054837"/>
    </source>
</evidence>
<reference evidence="1 2" key="1">
    <citation type="submission" date="2021-06" db="EMBL/GenBank/DDBJ databases">
        <title>Caerostris darwini draft genome.</title>
        <authorList>
            <person name="Kono N."/>
            <person name="Arakawa K."/>
        </authorList>
    </citation>
    <scope>NUCLEOTIDE SEQUENCE [LARGE SCALE GENOMIC DNA]</scope>
</reference>
<gene>
    <name evidence="1" type="ORF">CDAR_534221</name>
</gene>
<dbReference type="Proteomes" id="UP001054837">
    <property type="component" value="Unassembled WGS sequence"/>
</dbReference>
<keyword evidence="2" id="KW-1185">Reference proteome</keyword>
<sequence length="104" mass="11977">MVKIDHLHQSETKHGRRRSLVFQQTFSQASQLRFMVVPEETQGGENAHVWGIDERGPPLLIRGTLLPEARIMDSHRVRGPRRSIDKILSNLEKKSSLIPDKRTE</sequence>
<dbReference type="AlphaFoldDB" id="A0AAV4S9M5"/>